<dbReference type="OrthoDB" id="9801052at2"/>
<comment type="caution">
    <text evidence="2">The sequence shown here is derived from an EMBL/GenBank/DDBJ whole genome shotgun (WGS) entry which is preliminary data.</text>
</comment>
<dbReference type="InterPro" id="IPR011055">
    <property type="entry name" value="Dup_hybrid_motif"/>
</dbReference>
<evidence type="ECO:0000313" key="2">
    <source>
        <dbReference type="EMBL" id="RCH56749.1"/>
    </source>
</evidence>
<dbReference type="EMBL" id="QGDC01000001">
    <property type="protein sequence ID" value="RCH56749.1"/>
    <property type="molecule type" value="Genomic_DNA"/>
</dbReference>
<feature type="domain" description="M23ase beta-sheet core" evidence="1">
    <location>
        <begin position="95"/>
        <end position="193"/>
    </location>
</feature>
<dbReference type="GO" id="GO:0004222">
    <property type="term" value="F:metalloendopeptidase activity"/>
    <property type="evidence" value="ECO:0007669"/>
    <property type="project" value="TreeGrafter"/>
</dbReference>
<proteinExistence type="predicted"/>
<dbReference type="AlphaFoldDB" id="A0A367GTP2"/>
<gene>
    <name evidence="2" type="ORF">DJ568_02525</name>
</gene>
<dbReference type="PANTHER" id="PTHR21666">
    <property type="entry name" value="PEPTIDASE-RELATED"/>
    <property type="match status" value="1"/>
</dbReference>
<name>A0A367GTP2_9SPHI</name>
<sequence length="233" mass="25766">MDASAKLASVVKDKRPAISKVVDFNAKTDKVFRINLSNSNDALRNVVTNVAAFSQWINAQLSSCGYKYAAGGYMENRVIYKNRNLFESGDKARSIHLGIDVWGMAGTAVYSPIAGIVHSFNDNSNDGDYGPTIIMQHDLNGFMLYSLYGHLSRKSLKGLFTGQQIKAGEQIGEFGVADENGGWPPHLHFQLMLDMEGMQGDYPGVCSLAEKDKYLKNVPDPTLLLPFFNPNYR</sequence>
<dbReference type="SUPFAM" id="SSF51261">
    <property type="entry name" value="Duplicated hybrid motif"/>
    <property type="match status" value="1"/>
</dbReference>
<protein>
    <submittedName>
        <fullName evidence="2">Peptidase M23</fullName>
    </submittedName>
</protein>
<evidence type="ECO:0000313" key="3">
    <source>
        <dbReference type="Proteomes" id="UP000253209"/>
    </source>
</evidence>
<organism evidence="2 3">
    <name type="scientific">Mucilaginibacter hurinus</name>
    <dbReference type="NCBI Taxonomy" id="2201324"/>
    <lineage>
        <taxon>Bacteria</taxon>
        <taxon>Pseudomonadati</taxon>
        <taxon>Bacteroidota</taxon>
        <taxon>Sphingobacteriia</taxon>
        <taxon>Sphingobacteriales</taxon>
        <taxon>Sphingobacteriaceae</taxon>
        <taxon>Mucilaginibacter</taxon>
    </lineage>
</organism>
<reference evidence="2 3" key="1">
    <citation type="submission" date="2018-05" db="EMBL/GenBank/DDBJ databases">
        <title>Mucilaginibacter hurinus sp. nov., isolated from briquette warehouse soil.</title>
        <authorList>
            <person name="Choi L."/>
        </authorList>
    </citation>
    <scope>NUCLEOTIDE SEQUENCE [LARGE SCALE GENOMIC DNA]</scope>
    <source>
        <strain evidence="2 3">ZR32</strain>
    </source>
</reference>
<dbReference type="InterPro" id="IPR016047">
    <property type="entry name" value="M23ase_b-sheet_dom"/>
</dbReference>
<dbReference type="Gene3D" id="2.70.70.10">
    <property type="entry name" value="Glucose Permease (Domain IIA)"/>
    <property type="match status" value="1"/>
</dbReference>
<dbReference type="InterPro" id="IPR050570">
    <property type="entry name" value="Cell_wall_metabolism_enzyme"/>
</dbReference>
<dbReference type="CDD" id="cd12797">
    <property type="entry name" value="M23_peptidase"/>
    <property type="match status" value="1"/>
</dbReference>
<evidence type="ECO:0000259" key="1">
    <source>
        <dbReference type="Pfam" id="PF01551"/>
    </source>
</evidence>
<dbReference type="PANTHER" id="PTHR21666:SF270">
    <property type="entry name" value="MUREIN HYDROLASE ACTIVATOR ENVC"/>
    <property type="match status" value="1"/>
</dbReference>
<accession>A0A367GTP2</accession>
<dbReference type="Pfam" id="PF01551">
    <property type="entry name" value="Peptidase_M23"/>
    <property type="match status" value="1"/>
</dbReference>
<dbReference type="RefSeq" id="WP_114003646.1">
    <property type="nucleotide sequence ID" value="NZ_QGDC01000001.1"/>
</dbReference>
<dbReference type="Proteomes" id="UP000253209">
    <property type="component" value="Unassembled WGS sequence"/>
</dbReference>
<keyword evidence="3" id="KW-1185">Reference proteome</keyword>